<evidence type="ECO:0000256" key="1">
    <source>
        <dbReference type="SAM" id="MobiDB-lite"/>
    </source>
</evidence>
<accession>A0AAD9AHR7</accession>
<gene>
    <name evidence="3" type="ORF">CCHR01_09474</name>
</gene>
<dbReference type="Proteomes" id="UP001243330">
    <property type="component" value="Unassembled WGS sequence"/>
</dbReference>
<keyword evidence="2" id="KW-0812">Transmembrane</keyword>
<protein>
    <submittedName>
        <fullName evidence="3">Uncharacterized protein</fullName>
    </submittedName>
</protein>
<comment type="caution">
    <text evidence="3">The sequence shown here is derived from an EMBL/GenBank/DDBJ whole genome shotgun (WGS) entry which is preliminary data.</text>
</comment>
<evidence type="ECO:0000313" key="3">
    <source>
        <dbReference type="EMBL" id="KAK1847884.1"/>
    </source>
</evidence>
<reference evidence="3" key="1">
    <citation type="submission" date="2023-01" db="EMBL/GenBank/DDBJ databases">
        <title>Colletotrichum chrysophilum M932 genome sequence.</title>
        <authorList>
            <person name="Baroncelli R."/>
        </authorList>
    </citation>
    <scope>NUCLEOTIDE SEQUENCE</scope>
    <source>
        <strain evidence="3">M932</strain>
    </source>
</reference>
<dbReference type="EMBL" id="JAQOWY010000188">
    <property type="protein sequence ID" value="KAK1847884.1"/>
    <property type="molecule type" value="Genomic_DNA"/>
</dbReference>
<keyword evidence="4" id="KW-1185">Reference proteome</keyword>
<evidence type="ECO:0000313" key="4">
    <source>
        <dbReference type="Proteomes" id="UP001243330"/>
    </source>
</evidence>
<proteinExistence type="predicted"/>
<evidence type="ECO:0000256" key="2">
    <source>
        <dbReference type="SAM" id="Phobius"/>
    </source>
</evidence>
<keyword evidence="2" id="KW-1133">Transmembrane helix</keyword>
<keyword evidence="2" id="KW-0472">Membrane</keyword>
<name>A0AAD9AHR7_9PEZI</name>
<feature type="transmembrane region" description="Helical" evidence="2">
    <location>
        <begin position="231"/>
        <end position="255"/>
    </location>
</feature>
<feature type="compositionally biased region" description="Basic and acidic residues" evidence="1">
    <location>
        <begin position="284"/>
        <end position="297"/>
    </location>
</feature>
<dbReference type="AlphaFoldDB" id="A0AAD9AHR7"/>
<organism evidence="3 4">
    <name type="scientific">Colletotrichum chrysophilum</name>
    <dbReference type="NCBI Taxonomy" id="1836956"/>
    <lineage>
        <taxon>Eukaryota</taxon>
        <taxon>Fungi</taxon>
        <taxon>Dikarya</taxon>
        <taxon>Ascomycota</taxon>
        <taxon>Pezizomycotina</taxon>
        <taxon>Sordariomycetes</taxon>
        <taxon>Hypocreomycetidae</taxon>
        <taxon>Glomerellales</taxon>
        <taxon>Glomerellaceae</taxon>
        <taxon>Colletotrichum</taxon>
        <taxon>Colletotrichum gloeosporioides species complex</taxon>
    </lineage>
</organism>
<sequence length="327" mass="34899">MPKSTSYEPFVTTLTVTQGQEGFENNLVYTFLPQTTPFTPPLGTCSIIPRSIRCTAKPANITSGAICYGDMNVAESTQSLPAECFPASYDKIWRPAGDNEFSNLPDLAYPGTACISDWTSACNTTIRLPGSQISQTWCCPSGGWTCLTVSGLDVPYRDCVSYISTPTDVWVNVYTTSGTSEVKVATAWQKTFLSDLASSGPIKIKHPPFPLYGVIPSDGKDGAVGGLATGAIAGIAVGIVVVVLILIGITIFVCLRKRKERRLAQSQVTAVEGDAYHKGLGYDTKQELPGHGSESRELQPISPPPVELSSQTKPSEVEGQPPVELAS</sequence>
<feature type="region of interest" description="Disordered" evidence="1">
    <location>
        <begin position="280"/>
        <end position="327"/>
    </location>
</feature>